<evidence type="ECO:0008006" key="3">
    <source>
        <dbReference type="Google" id="ProtNLM"/>
    </source>
</evidence>
<feature type="transmembrane region" description="Helical" evidence="1">
    <location>
        <begin position="364"/>
        <end position="384"/>
    </location>
</feature>
<comment type="caution">
    <text evidence="2">The sequence shown here is derived from an EMBL/GenBank/DDBJ whole genome shotgun (WGS) entry which is preliminary data.</text>
</comment>
<feature type="transmembrane region" description="Helical" evidence="1">
    <location>
        <begin position="156"/>
        <end position="178"/>
    </location>
</feature>
<proteinExistence type="predicted"/>
<feature type="transmembrane region" description="Helical" evidence="1">
    <location>
        <begin position="285"/>
        <end position="303"/>
    </location>
</feature>
<gene>
    <name evidence="2" type="ORF">TQ35_01420</name>
</gene>
<evidence type="ECO:0000313" key="2">
    <source>
        <dbReference type="EMBL" id="KJR79532.1"/>
    </source>
</evidence>
<feature type="transmembrane region" description="Helical" evidence="1">
    <location>
        <begin position="38"/>
        <end position="58"/>
    </location>
</feature>
<keyword evidence="1" id="KW-0812">Transmembrane</keyword>
<dbReference type="AlphaFoldDB" id="A0A0F2LPU9"/>
<evidence type="ECO:0000256" key="1">
    <source>
        <dbReference type="SAM" id="Phobius"/>
    </source>
</evidence>
<reference evidence="2" key="1">
    <citation type="submission" date="2015-03" db="EMBL/GenBank/DDBJ databases">
        <title>Metagenome Sequencing of an Archaeal-Dominated Microbial Community from a Hot Spring at the Los Azufres Geothermal Field, Mexico.</title>
        <authorList>
            <person name="Servin-Garciduenas L.E."/>
            <person name="Martinez-Romero E."/>
        </authorList>
    </citation>
    <scope>NUCLEOTIDE SEQUENCE [LARGE SCALE GENOMIC DNA]</scope>
    <source>
        <strain evidence="2">AZ1-454</strain>
    </source>
</reference>
<accession>A0A0F2LPU9</accession>
<feature type="transmembrane region" description="Helical" evidence="1">
    <location>
        <begin position="234"/>
        <end position="251"/>
    </location>
</feature>
<sequence>MQASVVAVSFFSAVAIFVISLNPRLIDPNRDMEKIDDVVVIISVLTYSVIAISLINGYGTDDMEYISQAVAYFLHMKDPYEQLYHPSGVQPTYLINGAIASNFVYPPLSFLLYIPLYLLLSILHVSSYFINGLNVVFQDILVLVTYWVARKRNNPMATLSVVFALITTGILAPSFYGVNGAVWATFLALSYVSKGKKSGVFLGLASSFSQLAWLVLPFILIYKRSNIVEILKGFLLTVAVIDLPFLLWNPAKFLDVVTLDQNTIPVGVTGFTIFNFTTLFSVEPWFFTVAMAIAFAFLIYAYYRFFDVLKETLWVFPMIILWFSWRTLTDYFLFWPELMLLSIFSMDYNRKPITVRLNVNRNELIAVFLGIVFTLAVAGGYAHAEYVAENPIRISEVIVPTGSLPISKVYIVINNTANTSVNVTLVRVSIPSNLNMVWNFSPSQVPPHSSTKILAYTNYTTMEINSTSFTVQVYSGYFISSYKVNINATNVLINGTTASIKQAS</sequence>
<feature type="transmembrane region" description="Helical" evidence="1">
    <location>
        <begin position="6"/>
        <end position="26"/>
    </location>
</feature>
<name>A0A0F2LPU9_9CREN</name>
<protein>
    <recommendedName>
        <fullName evidence="3">DUF2029 domain-containing protein</fullName>
    </recommendedName>
</protein>
<organism evidence="2">
    <name type="scientific">Candidatus Aramenus sulfurataquae</name>
    <dbReference type="NCBI Taxonomy" id="1326980"/>
    <lineage>
        <taxon>Archaea</taxon>
        <taxon>Thermoproteota</taxon>
        <taxon>Thermoprotei</taxon>
        <taxon>Sulfolobales</taxon>
        <taxon>Sulfolobaceae</taxon>
        <taxon>Candidatus Aramenus</taxon>
    </lineage>
</organism>
<feature type="transmembrane region" description="Helical" evidence="1">
    <location>
        <begin position="198"/>
        <end position="222"/>
    </location>
</feature>
<keyword evidence="1" id="KW-1133">Transmembrane helix</keyword>
<feature type="transmembrane region" description="Helical" evidence="1">
    <location>
        <begin position="308"/>
        <end position="325"/>
    </location>
</feature>
<feature type="transmembrane region" description="Helical" evidence="1">
    <location>
        <begin position="116"/>
        <end position="149"/>
    </location>
</feature>
<dbReference type="EMBL" id="JZWS01000005">
    <property type="protein sequence ID" value="KJR79532.1"/>
    <property type="molecule type" value="Genomic_DNA"/>
</dbReference>
<keyword evidence="1" id="KW-0472">Membrane</keyword>